<dbReference type="AlphaFoldDB" id="A0A1Y1ISV8"/>
<dbReference type="Gene3D" id="1.25.40.10">
    <property type="entry name" value="Tetratricopeptide repeat domain"/>
    <property type="match status" value="1"/>
</dbReference>
<keyword evidence="1" id="KW-0677">Repeat</keyword>
<organism evidence="3 4">
    <name type="scientific">Klebsormidium nitens</name>
    <name type="common">Green alga</name>
    <name type="synonym">Ulothrix nitens</name>
    <dbReference type="NCBI Taxonomy" id="105231"/>
    <lineage>
        <taxon>Eukaryota</taxon>
        <taxon>Viridiplantae</taxon>
        <taxon>Streptophyta</taxon>
        <taxon>Klebsormidiophyceae</taxon>
        <taxon>Klebsormidiales</taxon>
        <taxon>Klebsormidiaceae</taxon>
        <taxon>Klebsormidium</taxon>
    </lineage>
</organism>
<feature type="domain" description="PROP1-like PPR" evidence="2">
    <location>
        <begin position="142"/>
        <end position="236"/>
    </location>
</feature>
<accession>A0A1Y1ISV8</accession>
<proteinExistence type="predicted"/>
<gene>
    <name evidence="3" type="ORF">KFL_010770020</name>
</gene>
<reference evidence="3 4" key="1">
    <citation type="journal article" date="2014" name="Nat. Commun.">
        <title>Klebsormidium flaccidum genome reveals primary factors for plant terrestrial adaptation.</title>
        <authorList>
            <person name="Hori K."/>
            <person name="Maruyama F."/>
            <person name="Fujisawa T."/>
            <person name="Togashi T."/>
            <person name="Yamamoto N."/>
            <person name="Seo M."/>
            <person name="Sato S."/>
            <person name="Yamada T."/>
            <person name="Mori H."/>
            <person name="Tajima N."/>
            <person name="Moriyama T."/>
            <person name="Ikeuchi M."/>
            <person name="Watanabe M."/>
            <person name="Wada H."/>
            <person name="Kobayashi K."/>
            <person name="Saito M."/>
            <person name="Masuda T."/>
            <person name="Sasaki-Sekimoto Y."/>
            <person name="Mashiguchi K."/>
            <person name="Awai K."/>
            <person name="Shimojima M."/>
            <person name="Masuda S."/>
            <person name="Iwai M."/>
            <person name="Nobusawa T."/>
            <person name="Narise T."/>
            <person name="Kondo S."/>
            <person name="Saito H."/>
            <person name="Sato R."/>
            <person name="Murakawa M."/>
            <person name="Ihara Y."/>
            <person name="Oshima-Yamada Y."/>
            <person name="Ohtaka K."/>
            <person name="Satoh M."/>
            <person name="Sonobe K."/>
            <person name="Ishii M."/>
            <person name="Ohtani R."/>
            <person name="Kanamori-Sato M."/>
            <person name="Honoki R."/>
            <person name="Miyazaki D."/>
            <person name="Mochizuki H."/>
            <person name="Umetsu J."/>
            <person name="Higashi K."/>
            <person name="Shibata D."/>
            <person name="Kamiya Y."/>
            <person name="Sato N."/>
            <person name="Nakamura Y."/>
            <person name="Tabata S."/>
            <person name="Ida S."/>
            <person name="Kurokawa K."/>
            <person name="Ohta H."/>
        </authorList>
    </citation>
    <scope>NUCLEOTIDE SEQUENCE [LARGE SCALE GENOMIC DNA]</scope>
    <source>
        <strain evidence="3 4">NIES-2285</strain>
    </source>
</reference>
<sequence length="286" mass="31705">MRVYLADGGAKKPWDQMVIEQWRSQRIRDNLHTQLINPSSCTGAQWGTIIGLLLRASSTSVTPVFARPLLANKAKDRQLPPGYQHTFGALLSQPKAAGMRLAAFLREDVGSRHALFDCCSPKSAPNGNNSEDEREDGVRLPTVSNGLRVVDSMVSIGLRPTRIGMEALIDCCDAALDAEMAEGIVRRMEEEYGLPPTIVTLVRLLRACVNAEDEDRALRVLDRLPREDLKTVDMQLFVMQTLLLQYEEAAESREAAEAPGSMLRLRMKLDELLFKVPVTSTTALSE</sequence>
<evidence type="ECO:0000259" key="2">
    <source>
        <dbReference type="Pfam" id="PF17177"/>
    </source>
</evidence>
<protein>
    <recommendedName>
        <fullName evidence="2">PROP1-like PPR domain-containing protein</fullName>
    </recommendedName>
</protein>
<evidence type="ECO:0000313" key="4">
    <source>
        <dbReference type="Proteomes" id="UP000054558"/>
    </source>
</evidence>
<dbReference type="Proteomes" id="UP000054558">
    <property type="component" value="Unassembled WGS sequence"/>
</dbReference>
<dbReference type="PANTHER" id="PTHR47934:SF6">
    <property type="entry name" value="MITOCHONDRIAL GROUP I INTRON SPLICING FACTOR CCM1-RELATED"/>
    <property type="match status" value="1"/>
</dbReference>
<dbReference type="Pfam" id="PF17177">
    <property type="entry name" value="PPR_long"/>
    <property type="match status" value="1"/>
</dbReference>
<dbReference type="InterPro" id="IPR051114">
    <property type="entry name" value="Mito_RNA_Proc_CCM1"/>
</dbReference>
<dbReference type="InterPro" id="IPR033443">
    <property type="entry name" value="PROP1-like_PPR_dom"/>
</dbReference>
<dbReference type="EMBL" id="DF238026">
    <property type="protein sequence ID" value="GAQ92629.1"/>
    <property type="molecule type" value="Genomic_DNA"/>
</dbReference>
<dbReference type="PANTHER" id="PTHR47934">
    <property type="entry name" value="PENTATRICOPEPTIDE REPEAT-CONTAINING PROTEIN PET309, MITOCHONDRIAL"/>
    <property type="match status" value="1"/>
</dbReference>
<evidence type="ECO:0000256" key="1">
    <source>
        <dbReference type="ARBA" id="ARBA00022737"/>
    </source>
</evidence>
<dbReference type="STRING" id="105231.A0A1Y1ISV8"/>
<dbReference type="InterPro" id="IPR011990">
    <property type="entry name" value="TPR-like_helical_dom_sf"/>
</dbReference>
<keyword evidence="4" id="KW-1185">Reference proteome</keyword>
<name>A0A1Y1ISV8_KLENI</name>
<evidence type="ECO:0000313" key="3">
    <source>
        <dbReference type="EMBL" id="GAQ92629.1"/>
    </source>
</evidence>